<evidence type="ECO:0000256" key="1">
    <source>
        <dbReference type="SAM" id="Phobius"/>
    </source>
</evidence>
<dbReference type="Gene3D" id="2.80.10.50">
    <property type="match status" value="1"/>
</dbReference>
<proteinExistence type="predicted"/>
<keyword evidence="3" id="KW-1185">Reference proteome</keyword>
<dbReference type="EMBL" id="MN873693">
    <property type="protein sequence ID" value="QIN54367.1"/>
    <property type="molecule type" value="Genomic_DNA"/>
</dbReference>
<dbReference type="SUPFAM" id="SSF82171">
    <property type="entry name" value="DPP6 N-terminal domain-like"/>
    <property type="match status" value="1"/>
</dbReference>
<evidence type="ECO:0000313" key="3">
    <source>
        <dbReference type="Proteomes" id="UP001224087"/>
    </source>
</evidence>
<dbReference type="PROSITE" id="PS50231">
    <property type="entry name" value="RICIN_B_LECTIN"/>
    <property type="match status" value="1"/>
</dbReference>
<organism evidence="2 3">
    <name type="scientific">Cedratvirus kamchatka</name>
    <dbReference type="NCBI Taxonomy" id="2716914"/>
    <lineage>
        <taxon>Viruses</taxon>
        <taxon>Pithoviruses</taxon>
        <taxon>Orthocedratvirinae</taxon>
        <taxon>Alphacedratvirus</taxon>
        <taxon>Alphacedratvirus rossiense</taxon>
    </lineage>
</organism>
<keyword evidence="1" id="KW-0472">Membrane</keyword>
<reference evidence="2" key="1">
    <citation type="submission" date="2019-12" db="EMBL/GenBank/DDBJ databases">
        <title>The DNA Methylation Landscape of Giant Viruses.</title>
        <authorList>
            <person name="Jeudy S."/>
            <person name="Rigou S."/>
            <person name="Alempic J.-M."/>
            <person name="Claverie J.-M."/>
            <person name="Abergel C."/>
            <person name="Legendre M."/>
        </authorList>
    </citation>
    <scope>NUCLEOTIDE SEQUENCE</scope>
    <source>
        <strain evidence="2">P4</strain>
    </source>
</reference>
<gene>
    <name evidence="2" type="primary">ck242</name>
</gene>
<keyword evidence="1" id="KW-1133">Transmembrane helix</keyword>
<name>A0A6G8MXK1_9VIRU</name>
<protein>
    <submittedName>
        <fullName evidence="2">Lectin domain-containing protein</fullName>
    </submittedName>
</protein>
<dbReference type="Proteomes" id="UP001224087">
    <property type="component" value="Segment"/>
</dbReference>
<dbReference type="CDD" id="cd00161">
    <property type="entry name" value="beta-trefoil_Ricin-like"/>
    <property type="match status" value="1"/>
</dbReference>
<keyword evidence="1" id="KW-0812">Transmembrane</keyword>
<feature type="transmembrane region" description="Helical" evidence="1">
    <location>
        <begin position="5"/>
        <end position="25"/>
    </location>
</feature>
<dbReference type="SUPFAM" id="SSF50370">
    <property type="entry name" value="Ricin B-like lectins"/>
    <property type="match status" value="1"/>
</dbReference>
<accession>A0A6G8MXK1</accession>
<sequence>MNVPLLLAIVLLILVIVFVIIIYVFPPSTTTVTNAEIREFLQNVQRRTGFSEPERLPGNRGNCSIYTFPGQITEQVSIVDELTPQSLSSVIDCYDEDQGFLQKTTITCQRENDVCISPDGKSVAFGDSVYLYAKCISNVQPCAQFDQSYLAALSLNGRCVIRPSLDLEPCMKNLGKNSIFRITHALPVTLTGNSDGPYVRILNRENGLCLVPSNLSPSSGTSVVQASCEPNSGYTWWYVPGLSLSRIVDGKVENVTSPPQLVYISSVGPPPENPRDYFSNPGNRALSLQVSNDGKLVLLPFTLDRSAGTEFLKYSIYS</sequence>
<dbReference type="InterPro" id="IPR035992">
    <property type="entry name" value="Ricin_B-like_lectins"/>
</dbReference>
<evidence type="ECO:0000313" key="2">
    <source>
        <dbReference type="EMBL" id="QIN54367.1"/>
    </source>
</evidence>